<dbReference type="InterPro" id="IPR018368">
    <property type="entry name" value="ClpA/B_CS1"/>
</dbReference>
<keyword evidence="2" id="KW-0547">Nucleotide-binding</keyword>
<dbReference type="SUPFAM" id="SSF81923">
    <property type="entry name" value="Double Clp-N motif"/>
    <property type="match status" value="1"/>
</dbReference>
<dbReference type="PANTHER" id="PTHR11638:SF18">
    <property type="entry name" value="HEAT SHOCK PROTEIN 104"/>
    <property type="match status" value="1"/>
</dbReference>
<dbReference type="InterPro" id="IPR041546">
    <property type="entry name" value="ClpA/ClpB_AAA_lid"/>
</dbReference>
<evidence type="ECO:0000313" key="11">
    <source>
        <dbReference type="Proteomes" id="UP001597338"/>
    </source>
</evidence>
<dbReference type="CDD" id="cd19499">
    <property type="entry name" value="RecA-like_ClpB_Hsp104-like"/>
    <property type="match status" value="1"/>
</dbReference>
<dbReference type="PANTHER" id="PTHR11638">
    <property type="entry name" value="ATP-DEPENDENT CLP PROTEASE"/>
    <property type="match status" value="1"/>
</dbReference>
<gene>
    <name evidence="10" type="ORF">ACFSL2_15155</name>
</gene>
<dbReference type="InterPro" id="IPR036628">
    <property type="entry name" value="Clp_N_dom_sf"/>
</dbReference>
<dbReference type="Pfam" id="PF02861">
    <property type="entry name" value="Clp_N"/>
    <property type="match status" value="1"/>
</dbReference>
<evidence type="ECO:0000259" key="8">
    <source>
        <dbReference type="PROSITE" id="PS50151"/>
    </source>
</evidence>
<organism evidence="10 11">
    <name type="scientific">Promicromonospora aerolata</name>
    <dbReference type="NCBI Taxonomy" id="195749"/>
    <lineage>
        <taxon>Bacteria</taxon>
        <taxon>Bacillati</taxon>
        <taxon>Actinomycetota</taxon>
        <taxon>Actinomycetes</taxon>
        <taxon>Micrococcales</taxon>
        <taxon>Promicromonosporaceae</taxon>
        <taxon>Promicromonospora</taxon>
    </lineage>
</organism>
<dbReference type="PROSITE" id="PS00870">
    <property type="entry name" value="CLPAB_1"/>
    <property type="match status" value="1"/>
</dbReference>
<feature type="region of interest" description="Disordered" evidence="7">
    <location>
        <begin position="816"/>
        <end position="853"/>
    </location>
</feature>
<dbReference type="InterPro" id="IPR003593">
    <property type="entry name" value="AAA+_ATPase"/>
</dbReference>
<keyword evidence="11" id="KW-1185">Reference proteome</keyword>
<dbReference type="Pfam" id="PF00004">
    <property type="entry name" value="AAA"/>
    <property type="match status" value="1"/>
</dbReference>
<dbReference type="CDD" id="cd00009">
    <property type="entry name" value="AAA"/>
    <property type="match status" value="1"/>
</dbReference>
<dbReference type="Pfam" id="PF07724">
    <property type="entry name" value="AAA_2"/>
    <property type="match status" value="1"/>
</dbReference>
<keyword evidence="4" id="KW-0143">Chaperone</keyword>
<keyword evidence="3 10" id="KW-0067">ATP-binding</keyword>
<dbReference type="Gene3D" id="3.40.50.300">
    <property type="entry name" value="P-loop containing nucleotide triphosphate hydrolases"/>
    <property type="match status" value="2"/>
</dbReference>
<dbReference type="RefSeq" id="WP_377198659.1">
    <property type="nucleotide sequence ID" value="NZ_JBHUHF010000001.1"/>
</dbReference>
<feature type="domain" description="UVR" evidence="8">
    <location>
        <begin position="421"/>
        <end position="456"/>
    </location>
</feature>
<dbReference type="Gene3D" id="1.10.8.60">
    <property type="match status" value="2"/>
</dbReference>
<dbReference type="InterPro" id="IPR004176">
    <property type="entry name" value="Clp_R_N"/>
</dbReference>
<keyword evidence="10" id="KW-0378">Hydrolase</keyword>
<proteinExistence type="predicted"/>
<evidence type="ECO:0000256" key="1">
    <source>
        <dbReference type="ARBA" id="ARBA00022737"/>
    </source>
</evidence>
<sequence length="853" mass="93882">MFERFTDRARRVVVLAQEEARMLNHNYIGTEHILLGLIHEGEGVAAKALESLGISLDGVRTQVTEIIGEGQQAPSGHIPFTPRAKKVLELSLREALQLGHNYIGTEHILLGLIREGEGVAAQVLTKMGADLNKVRQQVIQLLSGYQGKEPVSAGGPQEGQPAGSAVLDQFGRNLTQAAREGKLDPVIGRTQEIERVMQVLSRRTKNNPVLIGEPGVGKTAVVEGLAQDIVKGDVPETLKDKQLYTLDLGALVAGSRYRGDFEERLKKVLKEIRTRGDIILFIDEIHTLVGAGAAEGAIDAASILKPMLARGELQTIGATTLDEYRKYVEKDPALERRFQPIQVSEPSLEHAIEILKGLRDRYEAHHRVSITDSALVSAATLADRYINDRFLPDKAIDLIDEAGARLRIRRMTAPPELKELDENIAEARREKESAIDEQDFEKAAGLRDKEKQLTQVRADKEKAWKSGDLDTVAEVDDELIAEVLAMSTGIPVVKLTEEESSRLLHMEQEIHKRVVGQEAAIKALSQAIRRTRAGLKDPKRPGGSFIFAGPTGVGKTELAKALAEFLFGDDDALIQLDMSEFSEKHTVSRLFGSPPGYVGYDEGGQLTEKVRRKPFSVVLFDEVEKAHADIFNSLLQVLEDGRLTDSQGRVVDFKNTVIIMTTNLGTRDIAKGVQTGFNAGGDLVTSYERMKAKVNEELKQHFRPEFLNRVDDTIVFPQLSQDEIIEIVDLEIAKLDRRMRDRDMGLELTPAAKHLLAEKGYDPVLGARPLKRAIQREIEDALSEKILFGELSSGQVVIIDGEGEGILGEFTFRGVERDERRRPTPAEPQSVPAGAGLVPRDLPPSGQMAAGGA</sequence>
<evidence type="ECO:0000256" key="7">
    <source>
        <dbReference type="SAM" id="MobiDB-lite"/>
    </source>
</evidence>
<evidence type="ECO:0000256" key="5">
    <source>
        <dbReference type="PROSITE-ProRule" id="PRU01251"/>
    </source>
</evidence>
<dbReference type="Pfam" id="PF10431">
    <property type="entry name" value="ClpB_D2-small"/>
    <property type="match status" value="1"/>
</dbReference>
<dbReference type="Gene3D" id="1.10.1780.10">
    <property type="entry name" value="Clp, N-terminal domain"/>
    <property type="match status" value="1"/>
</dbReference>
<evidence type="ECO:0000256" key="6">
    <source>
        <dbReference type="SAM" id="Coils"/>
    </source>
</evidence>
<evidence type="ECO:0000256" key="3">
    <source>
        <dbReference type="ARBA" id="ARBA00022840"/>
    </source>
</evidence>
<dbReference type="InterPro" id="IPR019489">
    <property type="entry name" value="Clp_ATPase_C"/>
</dbReference>
<dbReference type="SMART" id="SM01086">
    <property type="entry name" value="ClpB_D2-small"/>
    <property type="match status" value="1"/>
</dbReference>
<evidence type="ECO:0000259" key="9">
    <source>
        <dbReference type="PROSITE" id="PS51903"/>
    </source>
</evidence>
<dbReference type="InterPro" id="IPR001943">
    <property type="entry name" value="UVR_dom"/>
</dbReference>
<evidence type="ECO:0000256" key="2">
    <source>
        <dbReference type="ARBA" id="ARBA00022741"/>
    </source>
</evidence>
<name>A0ABW4VA00_9MICO</name>
<dbReference type="InterPro" id="IPR027417">
    <property type="entry name" value="P-loop_NTPase"/>
</dbReference>
<keyword evidence="6" id="KW-0175">Coiled coil</keyword>
<dbReference type="Proteomes" id="UP001597338">
    <property type="component" value="Unassembled WGS sequence"/>
</dbReference>
<dbReference type="InterPro" id="IPR003959">
    <property type="entry name" value="ATPase_AAA_core"/>
</dbReference>
<keyword evidence="1 5" id="KW-0677">Repeat</keyword>
<reference evidence="11" key="1">
    <citation type="journal article" date="2019" name="Int. J. Syst. Evol. Microbiol.">
        <title>The Global Catalogue of Microorganisms (GCM) 10K type strain sequencing project: providing services to taxonomists for standard genome sequencing and annotation.</title>
        <authorList>
            <consortium name="The Broad Institute Genomics Platform"/>
            <consortium name="The Broad Institute Genome Sequencing Center for Infectious Disease"/>
            <person name="Wu L."/>
            <person name="Ma J."/>
        </authorList>
    </citation>
    <scope>NUCLEOTIDE SEQUENCE [LARGE SCALE GENOMIC DNA]</scope>
    <source>
        <strain evidence="11">CCM 7043</strain>
    </source>
</reference>
<evidence type="ECO:0000313" key="10">
    <source>
        <dbReference type="EMBL" id="MFD2026853.1"/>
    </source>
</evidence>
<feature type="domain" description="Clp R" evidence="9">
    <location>
        <begin position="2"/>
        <end position="144"/>
    </location>
</feature>
<dbReference type="EMBL" id="JBHUHF010000001">
    <property type="protein sequence ID" value="MFD2026853.1"/>
    <property type="molecule type" value="Genomic_DNA"/>
</dbReference>
<evidence type="ECO:0000256" key="4">
    <source>
        <dbReference type="ARBA" id="ARBA00023186"/>
    </source>
</evidence>
<accession>A0ABW4VA00</accession>
<dbReference type="PROSITE" id="PS50151">
    <property type="entry name" value="UVR"/>
    <property type="match status" value="1"/>
</dbReference>
<feature type="coiled-coil region" evidence="6">
    <location>
        <begin position="417"/>
        <end position="444"/>
    </location>
</feature>
<dbReference type="GO" id="GO:0008233">
    <property type="term" value="F:peptidase activity"/>
    <property type="evidence" value="ECO:0007669"/>
    <property type="project" value="UniProtKB-KW"/>
</dbReference>
<dbReference type="Gene3D" id="4.10.860.10">
    <property type="entry name" value="UVR domain"/>
    <property type="match status" value="1"/>
</dbReference>
<dbReference type="SUPFAM" id="SSF52540">
    <property type="entry name" value="P-loop containing nucleoside triphosphate hydrolases"/>
    <property type="match status" value="2"/>
</dbReference>
<dbReference type="PROSITE" id="PS51903">
    <property type="entry name" value="CLP_R"/>
    <property type="match status" value="1"/>
</dbReference>
<dbReference type="SMART" id="SM00382">
    <property type="entry name" value="AAA"/>
    <property type="match status" value="2"/>
</dbReference>
<dbReference type="GO" id="GO:0005524">
    <property type="term" value="F:ATP binding"/>
    <property type="evidence" value="ECO:0007669"/>
    <property type="project" value="UniProtKB-KW"/>
</dbReference>
<comment type="caution">
    <text evidence="10">The sequence shown here is derived from an EMBL/GenBank/DDBJ whole genome shotgun (WGS) entry which is preliminary data.</text>
</comment>
<dbReference type="InterPro" id="IPR001270">
    <property type="entry name" value="ClpA/B"/>
</dbReference>
<dbReference type="InterPro" id="IPR050130">
    <property type="entry name" value="ClpA_ClpB"/>
</dbReference>
<protein>
    <submittedName>
        <fullName evidence="10">ATP-dependent Clp protease ATP-binding subunit</fullName>
    </submittedName>
</protein>
<dbReference type="GO" id="GO:0006508">
    <property type="term" value="P:proteolysis"/>
    <property type="evidence" value="ECO:0007669"/>
    <property type="project" value="UniProtKB-KW"/>
</dbReference>
<dbReference type="Pfam" id="PF17871">
    <property type="entry name" value="AAA_lid_9"/>
    <property type="match status" value="1"/>
</dbReference>
<dbReference type="PRINTS" id="PR00300">
    <property type="entry name" value="CLPPROTEASEA"/>
</dbReference>
<keyword evidence="10" id="KW-0645">Protease</keyword>